<dbReference type="InterPro" id="IPR011006">
    <property type="entry name" value="CheY-like_superfamily"/>
</dbReference>
<dbReference type="SMART" id="SM00331">
    <property type="entry name" value="PP2C_SIG"/>
    <property type="match status" value="1"/>
</dbReference>
<evidence type="ECO:0000256" key="2">
    <source>
        <dbReference type="PROSITE-ProRule" id="PRU00169"/>
    </source>
</evidence>
<evidence type="ECO:0000313" key="4">
    <source>
        <dbReference type="EMBL" id="WSE32093.1"/>
    </source>
</evidence>
<dbReference type="SUPFAM" id="SSF81606">
    <property type="entry name" value="PP2C-like"/>
    <property type="match status" value="1"/>
</dbReference>
<dbReference type="RefSeq" id="WP_326834901.1">
    <property type="nucleotide sequence ID" value="NZ_CP142149.1"/>
</dbReference>
<dbReference type="Gene3D" id="3.60.40.10">
    <property type="entry name" value="PPM-type phosphatase domain"/>
    <property type="match status" value="1"/>
</dbReference>
<dbReference type="InterPro" id="IPR036457">
    <property type="entry name" value="PPM-type-like_dom_sf"/>
</dbReference>
<sequence>MKPDNAAEHTQVLVVDDHEASRYLTGSWLRRNGYQVLEAATGAEALAVLGENDLDLVLLDVHLPDISGFEVCERVKRDPRTAALPVIHVSATAIEPGDRAEGLTRGADAYLVEPLDPGVLVATVEAALRYYRARASAERLADRLTRLTKATLAVIGATTFESLLKAASAGAANVLESPATVVALTPQGLLRADAGAGRPHLGIERTTLLDALSAELLGAGRVGSTTADGIALAWRGTEPSTVVLARGKPGRSPICLAVDASAITTDEDRNLLTQLAQATALAYEGMRTLSEEHTLALTLQHSLLPGSLPERPGVEMAVRYLPASDNAEIGGDFYDVIDLDGRLLIAVGDVSGHSIEAATIMGEVRHALRAYATEGHGPVAVLDHLDALIRRFHPRGLTTLCLLSLDPETGEAELASAGHIPPLLIEPGGSRYLDVAGPVLGIGLSRPPATRFTVPPGATVLLITDGLIERRGEVIDDSMANLLAFVEPDDDLDALCDRLLDRFGRDPEDDVALLALRRQ</sequence>
<dbReference type="Pfam" id="PF00072">
    <property type="entry name" value="Response_reg"/>
    <property type="match status" value="1"/>
</dbReference>
<dbReference type="Gene3D" id="3.40.50.2300">
    <property type="match status" value="1"/>
</dbReference>
<keyword evidence="2" id="KW-0597">Phosphoprotein</keyword>
<dbReference type="SUPFAM" id="SSF52172">
    <property type="entry name" value="CheY-like"/>
    <property type="match status" value="1"/>
</dbReference>
<reference evidence="4 5" key="1">
    <citation type="journal article" date="2015" name="Int. J. Syst. Evol. Microbiol.">
        <title>Amycolatopsis rhabdoformis sp. nov., an actinomycete isolated from a tropical forest soil.</title>
        <authorList>
            <person name="Souza W.R."/>
            <person name="Silva R.E."/>
            <person name="Goodfellow M."/>
            <person name="Busarakam K."/>
            <person name="Figueiro F.S."/>
            <person name="Ferreira D."/>
            <person name="Rodrigues-Filho E."/>
            <person name="Moraes L.A.B."/>
            <person name="Zucchi T.D."/>
        </authorList>
    </citation>
    <scope>NUCLEOTIDE SEQUENCE [LARGE SCALE GENOMIC DNA]</scope>
    <source>
        <strain evidence="4 5">NCIMB 14900</strain>
    </source>
</reference>
<dbReference type="InterPro" id="IPR001789">
    <property type="entry name" value="Sig_transdc_resp-reg_receiver"/>
</dbReference>
<dbReference type="SMART" id="SM00448">
    <property type="entry name" value="REC"/>
    <property type="match status" value="1"/>
</dbReference>
<accession>A0ABZ1IEH7</accession>
<dbReference type="Pfam" id="PF07228">
    <property type="entry name" value="SpoIIE"/>
    <property type="match status" value="1"/>
</dbReference>
<name>A0ABZ1IEH7_9PSEU</name>
<dbReference type="InterPro" id="IPR052016">
    <property type="entry name" value="Bact_Sigma-Reg"/>
</dbReference>
<dbReference type="InterPro" id="IPR001932">
    <property type="entry name" value="PPM-type_phosphatase-like_dom"/>
</dbReference>
<organism evidence="4 5">
    <name type="scientific">Amycolatopsis rhabdoformis</name>
    <dbReference type="NCBI Taxonomy" id="1448059"/>
    <lineage>
        <taxon>Bacteria</taxon>
        <taxon>Bacillati</taxon>
        <taxon>Actinomycetota</taxon>
        <taxon>Actinomycetes</taxon>
        <taxon>Pseudonocardiales</taxon>
        <taxon>Pseudonocardiaceae</taxon>
        <taxon>Amycolatopsis</taxon>
    </lineage>
</organism>
<dbReference type="PANTHER" id="PTHR43156">
    <property type="entry name" value="STAGE II SPORULATION PROTEIN E-RELATED"/>
    <property type="match status" value="1"/>
</dbReference>
<keyword evidence="1" id="KW-0378">Hydrolase</keyword>
<proteinExistence type="predicted"/>
<feature type="modified residue" description="4-aspartylphosphate" evidence="2">
    <location>
        <position position="60"/>
    </location>
</feature>
<protein>
    <submittedName>
        <fullName evidence="4">Fused response regulator/phosphatase</fullName>
    </submittedName>
</protein>
<dbReference type="EMBL" id="CP142149">
    <property type="protein sequence ID" value="WSE32093.1"/>
    <property type="molecule type" value="Genomic_DNA"/>
</dbReference>
<dbReference type="Proteomes" id="UP001330812">
    <property type="component" value="Chromosome"/>
</dbReference>
<evidence type="ECO:0000256" key="1">
    <source>
        <dbReference type="ARBA" id="ARBA00022801"/>
    </source>
</evidence>
<evidence type="ECO:0000259" key="3">
    <source>
        <dbReference type="PROSITE" id="PS50110"/>
    </source>
</evidence>
<dbReference type="PROSITE" id="PS50110">
    <property type="entry name" value="RESPONSE_REGULATORY"/>
    <property type="match status" value="1"/>
</dbReference>
<feature type="domain" description="Response regulatory" evidence="3">
    <location>
        <begin position="11"/>
        <end position="128"/>
    </location>
</feature>
<dbReference type="PANTHER" id="PTHR43156:SF2">
    <property type="entry name" value="STAGE II SPORULATION PROTEIN E"/>
    <property type="match status" value="1"/>
</dbReference>
<keyword evidence="5" id="KW-1185">Reference proteome</keyword>
<gene>
    <name evidence="4" type="ORF">VSH64_08230</name>
</gene>
<evidence type="ECO:0000313" key="5">
    <source>
        <dbReference type="Proteomes" id="UP001330812"/>
    </source>
</evidence>